<dbReference type="GO" id="GO:0009982">
    <property type="term" value="F:pseudouridine synthase activity"/>
    <property type="evidence" value="ECO:0007669"/>
    <property type="project" value="InterPro"/>
</dbReference>
<comment type="caution">
    <text evidence="4">The sequence shown here is derived from an EMBL/GenBank/DDBJ whole genome shotgun (WGS) entry which is preliminary data.</text>
</comment>
<name>A0AAV5QM43_9ASCO</name>
<evidence type="ECO:0000256" key="1">
    <source>
        <dbReference type="PIRSR" id="PIRSR606225-1"/>
    </source>
</evidence>
<dbReference type="PANTHER" id="PTHR21600">
    <property type="entry name" value="MITOCHONDRIAL RNA PSEUDOURIDINE SYNTHASE"/>
    <property type="match status" value="1"/>
</dbReference>
<dbReference type="CDD" id="cd02557">
    <property type="entry name" value="PseudoU_synth_ScRIB2"/>
    <property type="match status" value="1"/>
</dbReference>
<sequence length="410" mass="47709">MMSPYSISKGVRYVRPYFHAFKTNTKGRWVGKSLFEVMTKELRYSEPYYKKLVDSGKSFVVRRHENSKTYKGDDLEELKLRHGDVVHNEVHKHEPPVLTGDYLYSNTTEKLFYSEFNKAKCSVQIVYENKDLLVVNKPSGIPVHPTGNFFHNTLSELLKFELGIDNLYPCHRLDKLTSGILIFAKNHRAAKILEDHFRFKRISKHYLARVTGDFPDETTCHDPVFRVNPSHKYISTSQSIVISIKTGITHFKKISYDRVLNQSIVKCIPETGRTHQIRIHLRNLGYPISNDPTYGHETVGPLRNSIEMGILESLKYGKSIEELINKEMNSLEYNLSNELFQSVSKEFLDRLKQYQSENLVCDVCGEKMMNSFDEPEKMMIYLHASEYRLIDPQSKALECEFKSDPPKWLF</sequence>
<dbReference type="AlphaFoldDB" id="A0AAV5QM43"/>
<evidence type="ECO:0000313" key="5">
    <source>
        <dbReference type="Proteomes" id="UP001360560"/>
    </source>
</evidence>
<keyword evidence="2" id="KW-0413">Isomerase</keyword>
<protein>
    <recommendedName>
        <fullName evidence="2">Pseudouridine synthase</fullName>
        <ecNumber evidence="2">5.4.99.-</ecNumber>
    </recommendedName>
</protein>
<evidence type="ECO:0000256" key="2">
    <source>
        <dbReference type="RuleBase" id="RU362028"/>
    </source>
</evidence>
<dbReference type="InterPro" id="IPR006225">
    <property type="entry name" value="PsdUridine_synth_RluC/D"/>
</dbReference>
<dbReference type="InterPro" id="IPR020103">
    <property type="entry name" value="PsdUridine_synth_cat_dom_sf"/>
</dbReference>
<gene>
    <name evidence="4" type="ORF">DASC09_032530</name>
</gene>
<dbReference type="GO" id="GO:0000455">
    <property type="term" value="P:enzyme-directed rRNA pseudouridine synthesis"/>
    <property type="evidence" value="ECO:0007669"/>
    <property type="project" value="TreeGrafter"/>
</dbReference>
<dbReference type="GO" id="GO:0003723">
    <property type="term" value="F:RNA binding"/>
    <property type="evidence" value="ECO:0007669"/>
    <property type="project" value="InterPro"/>
</dbReference>
<dbReference type="InterPro" id="IPR006145">
    <property type="entry name" value="PsdUridine_synth_RsuA/RluA"/>
</dbReference>
<dbReference type="PANTHER" id="PTHR21600:SF40">
    <property type="entry name" value="PSEUDOURIDYLATE SYNTHASE RPUSD2"/>
    <property type="match status" value="1"/>
</dbReference>
<dbReference type="Pfam" id="PF00849">
    <property type="entry name" value="PseudoU_synth_2"/>
    <property type="match status" value="1"/>
</dbReference>
<dbReference type="InterPro" id="IPR050188">
    <property type="entry name" value="RluA_PseudoU_synthase"/>
</dbReference>
<reference evidence="4 5" key="1">
    <citation type="journal article" date="2023" name="Elife">
        <title>Identification of key yeast species and microbe-microbe interactions impacting larval growth of Drosophila in the wild.</title>
        <authorList>
            <person name="Mure A."/>
            <person name="Sugiura Y."/>
            <person name="Maeda R."/>
            <person name="Honda K."/>
            <person name="Sakurai N."/>
            <person name="Takahashi Y."/>
            <person name="Watada M."/>
            <person name="Katoh T."/>
            <person name="Gotoh A."/>
            <person name="Gotoh Y."/>
            <person name="Taniguchi I."/>
            <person name="Nakamura K."/>
            <person name="Hayashi T."/>
            <person name="Katayama T."/>
            <person name="Uemura T."/>
            <person name="Hattori Y."/>
        </authorList>
    </citation>
    <scope>NUCLEOTIDE SEQUENCE [LARGE SCALE GENOMIC DNA]</scope>
    <source>
        <strain evidence="4 5">SC-9</strain>
    </source>
</reference>
<dbReference type="GeneID" id="90073903"/>
<dbReference type="RefSeq" id="XP_064852924.1">
    <property type="nucleotide sequence ID" value="XM_064996852.1"/>
</dbReference>
<dbReference type="NCBIfam" id="TIGR00005">
    <property type="entry name" value="rluA_subfam"/>
    <property type="match status" value="1"/>
</dbReference>
<feature type="active site" evidence="1">
    <location>
        <position position="174"/>
    </location>
</feature>
<accession>A0AAV5QM43</accession>
<proteinExistence type="inferred from homology"/>
<keyword evidence="5" id="KW-1185">Reference proteome</keyword>
<dbReference type="SUPFAM" id="SSF55120">
    <property type="entry name" value="Pseudouridine synthase"/>
    <property type="match status" value="1"/>
</dbReference>
<evidence type="ECO:0000259" key="3">
    <source>
        <dbReference type="Pfam" id="PF00849"/>
    </source>
</evidence>
<dbReference type="Gene3D" id="3.30.2350.10">
    <property type="entry name" value="Pseudouridine synthase"/>
    <property type="match status" value="1"/>
</dbReference>
<comment type="function">
    <text evidence="2">Responsible for synthesis of pseudouridine from uracil.</text>
</comment>
<organism evidence="4 5">
    <name type="scientific">Saccharomycopsis crataegensis</name>
    <dbReference type="NCBI Taxonomy" id="43959"/>
    <lineage>
        <taxon>Eukaryota</taxon>
        <taxon>Fungi</taxon>
        <taxon>Dikarya</taxon>
        <taxon>Ascomycota</taxon>
        <taxon>Saccharomycotina</taxon>
        <taxon>Saccharomycetes</taxon>
        <taxon>Saccharomycopsidaceae</taxon>
        <taxon>Saccharomycopsis</taxon>
    </lineage>
</organism>
<dbReference type="EC" id="5.4.99.-" evidence="2"/>
<feature type="domain" description="Pseudouridine synthase RsuA/RluA-like" evidence="3">
    <location>
        <begin position="131"/>
        <end position="282"/>
    </location>
</feature>
<comment type="similarity">
    <text evidence="2">Belongs to the pseudouridine synthase RluA family.</text>
</comment>
<comment type="catalytic activity">
    <reaction evidence="2">
        <text>a uridine in RNA = a pseudouridine in RNA</text>
        <dbReference type="Rhea" id="RHEA:48348"/>
        <dbReference type="Rhea" id="RHEA-COMP:12068"/>
        <dbReference type="Rhea" id="RHEA-COMP:12069"/>
        <dbReference type="ChEBI" id="CHEBI:65314"/>
        <dbReference type="ChEBI" id="CHEBI:65315"/>
    </reaction>
</comment>
<dbReference type="Proteomes" id="UP001360560">
    <property type="component" value="Unassembled WGS sequence"/>
</dbReference>
<dbReference type="EMBL" id="BTFZ01000011">
    <property type="protein sequence ID" value="GMM35928.1"/>
    <property type="molecule type" value="Genomic_DNA"/>
</dbReference>
<evidence type="ECO:0000313" key="4">
    <source>
        <dbReference type="EMBL" id="GMM35928.1"/>
    </source>
</evidence>
<dbReference type="PROSITE" id="PS01129">
    <property type="entry name" value="PSI_RLU"/>
    <property type="match status" value="1"/>
</dbReference>
<dbReference type="InterPro" id="IPR006224">
    <property type="entry name" value="PsdUridine_synth_RluA-like_CS"/>
</dbReference>